<dbReference type="InterPro" id="IPR026591">
    <property type="entry name" value="Sirtuin_cat_small_dom_sf"/>
</dbReference>
<dbReference type="Gene3D" id="3.40.50.1220">
    <property type="entry name" value="TPP-binding domain"/>
    <property type="match status" value="1"/>
</dbReference>
<dbReference type="AlphaFoldDB" id="A0A382VJ05"/>
<gene>
    <name evidence="4" type="ORF">METZ01_LOCUS399341</name>
</gene>
<dbReference type="InterPro" id="IPR026590">
    <property type="entry name" value="Ssirtuin_cat_dom"/>
</dbReference>
<proteinExistence type="predicted"/>
<evidence type="ECO:0000259" key="3">
    <source>
        <dbReference type="PROSITE" id="PS50305"/>
    </source>
</evidence>
<dbReference type="PANTHER" id="PTHR11085:SF4">
    <property type="entry name" value="NAD-DEPENDENT PROTEIN DEACYLASE"/>
    <property type="match status" value="1"/>
</dbReference>
<keyword evidence="1" id="KW-0808">Transferase</keyword>
<dbReference type="CDD" id="cd01407">
    <property type="entry name" value="SIR2-fam"/>
    <property type="match status" value="1"/>
</dbReference>
<evidence type="ECO:0000256" key="1">
    <source>
        <dbReference type="ARBA" id="ARBA00022679"/>
    </source>
</evidence>
<feature type="non-terminal residue" evidence="4">
    <location>
        <position position="196"/>
    </location>
</feature>
<dbReference type="Gene3D" id="3.30.1600.10">
    <property type="entry name" value="SIR2/SIRT2 'Small Domain"/>
    <property type="match status" value="1"/>
</dbReference>
<dbReference type="InterPro" id="IPR050134">
    <property type="entry name" value="NAD-dep_sirtuin_deacylases"/>
</dbReference>
<organism evidence="4">
    <name type="scientific">marine metagenome</name>
    <dbReference type="NCBI Taxonomy" id="408172"/>
    <lineage>
        <taxon>unclassified sequences</taxon>
        <taxon>metagenomes</taxon>
        <taxon>ecological metagenomes</taxon>
    </lineage>
</organism>
<dbReference type="SUPFAM" id="SSF52467">
    <property type="entry name" value="DHS-like NAD/FAD-binding domain"/>
    <property type="match status" value="1"/>
</dbReference>
<dbReference type="GO" id="GO:0070403">
    <property type="term" value="F:NAD+ binding"/>
    <property type="evidence" value="ECO:0007669"/>
    <property type="project" value="InterPro"/>
</dbReference>
<dbReference type="InterPro" id="IPR029035">
    <property type="entry name" value="DHS-like_NAD/FAD-binding_dom"/>
</dbReference>
<accession>A0A382VJ05</accession>
<feature type="domain" description="Deacetylase sirtuin-type" evidence="3">
    <location>
        <begin position="1"/>
        <end position="196"/>
    </location>
</feature>
<reference evidence="4" key="1">
    <citation type="submission" date="2018-05" db="EMBL/GenBank/DDBJ databases">
        <authorList>
            <person name="Lanie J.A."/>
            <person name="Ng W.-L."/>
            <person name="Kazmierczak K.M."/>
            <person name="Andrzejewski T.M."/>
            <person name="Davidsen T.M."/>
            <person name="Wayne K.J."/>
            <person name="Tettelin H."/>
            <person name="Glass J.I."/>
            <person name="Rusch D."/>
            <person name="Podicherti R."/>
            <person name="Tsui H.-C.T."/>
            <person name="Winkler M.E."/>
        </authorList>
    </citation>
    <scope>NUCLEOTIDE SEQUENCE</scope>
</reference>
<evidence type="ECO:0000313" key="4">
    <source>
        <dbReference type="EMBL" id="SVD46487.1"/>
    </source>
</evidence>
<dbReference type="Pfam" id="PF02146">
    <property type="entry name" value="SIR2"/>
    <property type="match status" value="1"/>
</dbReference>
<protein>
    <recommendedName>
        <fullName evidence="3">Deacetylase sirtuin-type domain-containing protein</fullName>
    </recommendedName>
</protein>
<dbReference type="InterPro" id="IPR003000">
    <property type="entry name" value="Sirtuin"/>
</dbReference>
<dbReference type="EMBL" id="UINC01152350">
    <property type="protein sequence ID" value="SVD46487.1"/>
    <property type="molecule type" value="Genomic_DNA"/>
</dbReference>
<dbReference type="GO" id="GO:0017136">
    <property type="term" value="F:histone deacetylase activity, NAD-dependent"/>
    <property type="evidence" value="ECO:0007669"/>
    <property type="project" value="TreeGrafter"/>
</dbReference>
<evidence type="ECO:0000256" key="2">
    <source>
        <dbReference type="ARBA" id="ARBA00023027"/>
    </source>
</evidence>
<dbReference type="PANTHER" id="PTHR11085">
    <property type="entry name" value="NAD-DEPENDENT PROTEIN DEACYLASE SIRTUIN-5, MITOCHONDRIAL-RELATED"/>
    <property type="match status" value="1"/>
</dbReference>
<sequence length="196" mass="21494">MNLLDPVLQQFQEILYEAKQAIVFTGAGVSTESGIPDFRSPGGIWTKHQPITFQDFLRSETIQHESWKRKFATDTVIQNAKPNPGHIAITSLIRKGIVRSVITQNIDGLHQIAGVPDEKLIELHGNATYASCLDCHKRVSLRDIRIPFEAEGRLPVCVACGGIVKTATISFGQPMPESAMLKANKAASVCDLFVVV</sequence>
<dbReference type="PROSITE" id="PS50305">
    <property type="entry name" value="SIRTUIN"/>
    <property type="match status" value="1"/>
</dbReference>
<keyword evidence="2" id="KW-0520">NAD</keyword>
<name>A0A382VJ05_9ZZZZ</name>